<dbReference type="AlphaFoldDB" id="A0ABD3QYA6"/>
<dbReference type="Proteomes" id="UP001530400">
    <property type="component" value="Unassembled WGS sequence"/>
</dbReference>
<comment type="caution">
    <text evidence="1">The sequence shown here is derived from an EMBL/GenBank/DDBJ whole genome shotgun (WGS) entry which is preliminary data.</text>
</comment>
<gene>
    <name evidence="1" type="ORF">ACHAWO_004219</name>
</gene>
<protein>
    <submittedName>
        <fullName evidence="1">Uncharacterized protein</fullName>
    </submittedName>
</protein>
<evidence type="ECO:0000313" key="1">
    <source>
        <dbReference type="EMBL" id="KAL3805458.1"/>
    </source>
</evidence>
<name>A0ABD3QYA6_9STRA</name>
<accession>A0ABD3QYA6</accession>
<organism evidence="1 2">
    <name type="scientific">Cyclotella atomus</name>
    <dbReference type="NCBI Taxonomy" id="382360"/>
    <lineage>
        <taxon>Eukaryota</taxon>
        <taxon>Sar</taxon>
        <taxon>Stramenopiles</taxon>
        <taxon>Ochrophyta</taxon>
        <taxon>Bacillariophyta</taxon>
        <taxon>Coscinodiscophyceae</taxon>
        <taxon>Thalassiosirophycidae</taxon>
        <taxon>Stephanodiscales</taxon>
        <taxon>Stephanodiscaceae</taxon>
        <taxon>Cyclotella</taxon>
    </lineage>
</organism>
<proteinExistence type="predicted"/>
<keyword evidence="2" id="KW-1185">Reference proteome</keyword>
<dbReference type="EMBL" id="JALLPJ020000004">
    <property type="protein sequence ID" value="KAL3805458.1"/>
    <property type="molecule type" value="Genomic_DNA"/>
</dbReference>
<reference evidence="1 2" key="1">
    <citation type="submission" date="2024-10" db="EMBL/GenBank/DDBJ databases">
        <title>Updated reference genomes for cyclostephanoid diatoms.</title>
        <authorList>
            <person name="Roberts W.R."/>
            <person name="Alverson A.J."/>
        </authorList>
    </citation>
    <scope>NUCLEOTIDE SEQUENCE [LARGE SCALE GENOMIC DNA]</scope>
    <source>
        <strain evidence="1 2">AJA010-31</strain>
    </source>
</reference>
<sequence length="178" mass="20158">MTIATPSPTTVTNSSSTSTAGLIVDFPAQRTINQSSSKTKSVTFSSISELRVFRRPTDSENKMKSYCKRDYERFNLERNIDTLECSMMLATKRGELSPDDTCMCVGLESFLAPDVHKRMKKVKRSREKHVRVVVEEQKRQRQSNSFDHEAISLVSRRSSFNARVQSYKLAVAAASVHE</sequence>
<evidence type="ECO:0000313" key="2">
    <source>
        <dbReference type="Proteomes" id="UP001530400"/>
    </source>
</evidence>